<sequence length="110" mass="11962">VLVEVKVQSLALDRSTNTPVVILQELEGERVLPIWIGPGEASAIAMQLADMEFSRPLTHDLLCSVLRGLGGALQKVIISKVESSTYYAQLIVRRNGEVFSLDARPSDSIA</sequence>
<dbReference type="PROSITE" id="PS51658">
    <property type="entry name" value="BFN"/>
    <property type="match status" value="1"/>
</dbReference>
<dbReference type="SUPFAM" id="SSF103256">
    <property type="entry name" value="Hypothetical protein TM0160"/>
    <property type="match status" value="1"/>
</dbReference>
<dbReference type="Pfam" id="PF02577">
    <property type="entry name" value="BFN_dom"/>
    <property type="match status" value="1"/>
</dbReference>
<proteinExistence type="predicted"/>
<organism evidence="2">
    <name type="scientific">marine metagenome</name>
    <dbReference type="NCBI Taxonomy" id="408172"/>
    <lineage>
        <taxon>unclassified sequences</taxon>
        <taxon>metagenomes</taxon>
        <taxon>ecological metagenomes</taxon>
    </lineage>
</organism>
<protein>
    <recommendedName>
        <fullName evidence="1">BFN domain-containing protein</fullName>
    </recommendedName>
</protein>
<feature type="non-terminal residue" evidence="2">
    <location>
        <position position="110"/>
    </location>
</feature>
<gene>
    <name evidence="2" type="ORF">METZ01_LOCUS410321</name>
</gene>
<feature type="domain" description="BFN" evidence="1">
    <location>
        <begin position="2"/>
        <end position="110"/>
    </location>
</feature>
<dbReference type="InterPro" id="IPR036104">
    <property type="entry name" value="BFN_sf"/>
</dbReference>
<dbReference type="PANTHER" id="PTHR15160">
    <property type="entry name" value="VON HIPPEL-LINDAU PROTEIN"/>
    <property type="match status" value="1"/>
</dbReference>
<feature type="non-terminal residue" evidence="2">
    <location>
        <position position="1"/>
    </location>
</feature>
<evidence type="ECO:0000313" key="2">
    <source>
        <dbReference type="EMBL" id="SVD57467.1"/>
    </source>
</evidence>
<dbReference type="EMBL" id="UINC01159403">
    <property type="protein sequence ID" value="SVD57467.1"/>
    <property type="molecule type" value="Genomic_DNA"/>
</dbReference>
<accession>A0A382WF71</accession>
<dbReference type="PANTHER" id="PTHR15160:SF1">
    <property type="entry name" value="VON HIPPEL-LINDAU DISEASE TUMOR SUPPRESSOR"/>
    <property type="match status" value="1"/>
</dbReference>
<dbReference type="AlphaFoldDB" id="A0A382WF71"/>
<dbReference type="Gene3D" id="3.10.690.10">
    <property type="entry name" value="Bifunctional nuclease domain"/>
    <property type="match status" value="1"/>
</dbReference>
<evidence type="ECO:0000259" key="1">
    <source>
        <dbReference type="PROSITE" id="PS51658"/>
    </source>
</evidence>
<dbReference type="GO" id="GO:0004518">
    <property type="term" value="F:nuclease activity"/>
    <property type="evidence" value="ECO:0007669"/>
    <property type="project" value="InterPro"/>
</dbReference>
<dbReference type="InterPro" id="IPR003729">
    <property type="entry name" value="Bi_nuclease_dom"/>
</dbReference>
<reference evidence="2" key="1">
    <citation type="submission" date="2018-05" db="EMBL/GenBank/DDBJ databases">
        <authorList>
            <person name="Lanie J.A."/>
            <person name="Ng W.-L."/>
            <person name="Kazmierczak K.M."/>
            <person name="Andrzejewski T.M."/>
            <person name="Davidsen T.M."/>
            <person name="Wayne K.J."/>
            <person name="Tettelin H."/>
            <person name="Glass J.I."/>
            <person name="Rusch D."/>
            <person name="Podicherti R."/>
            <person name="Tsui H.-C.T."/>
            <person name="Winkler M.E."/>
        </authorList>
    </citation>
    <scope>NUCLEOTIDE SEQUENCE</scope>
</reference>
<name>A0A382WF71_9ZZZZ</name>